<keyword evidence="2" id="KW-1185">Reference proteome</keyword>
<dbReference type="InterPro" id="IPR043869">
    <property type="entry name" value="DUF5829"/>
</dbReference>
<sequence length="288" mass="33693">MKQYIFIISLLIHTISFGQKSAIKTDFNTIYICIDSTTYKQLFQSKYLKDTLFLCREQQEETNVGSYTGKYLIGESATIEFFQPKVTHQLGDNFADWGIEFKTRKINLLDQLIKKSNLQKITIDTFTTNLTVDSLQISWYKSMTLKHSNNELAILEYQSDYLKYLGFTNNQINQPMTYKTFNELLSNGMKYPRGFSMVTYIKLFADKKLIDRINKYAKLNNCKKVKNAFTNGETTIEYIEVQHLPKFLIKEIGISLINNQPYHYEKISENLFLRTLGKKASLIFNYTD</sequence>
<proteinExistence type="predicted"/>
<reference evidence="2" key="1">
    <citation type="journal article" date="2019" name="Int. J. Syst. Evol. Microbiol.">
        <title>The Global Catalogue of Microorganisms (GCM) 10K type strain sequencing project: providing services to taxonomists for standard genome sequencing and annotation.</title>
        <authorList>
            <consortium name="The Broad Institute Genomics Platform"/>
            <consortium name="The Broad Institute Genome Sequencing Center for Infectious Disease"/>
            <person name="Wu L."/>
            <person name="Ma J."/>
        </authorList>
    </citation>
    <scope>NUCLEOTIDE SEQUENCE [LARGE SCALE GENOMIC DNA]</scope>
    <source>
        <strain evidence="2">CECT 8289</strain>
    </source>
</reference>
<comment type="caution">
    <text evidence="1">The sequence shown here is derived from an EMBL/GenBank/DDBJ whole genome shotgun (WGS) entry which is preliminary data.</text>
</comment>
<gene>
    <name evidence="1" type="ORF">ACFOWM_07175</name>
</gene>
<dbReference type="EMBL" id="JBHSCZ010000002">
    <property type="protein sequence ID" value="MFC4262651.1"/>
    <property type="molecule type" value="Genomic_DNA"/>
</dbReference>
<accession>A0ABV8QR16</accession>
<dbReference type="Proteomes" id="UP001595907">
    <property type="component" value="Unassembled WGS sequence"/>
</dbReference>
<evidence type="ECO:0000313" key="2">
    <source>
        <dbReference type="Proteomes" id="UP001595907"/>
    </source>
</evidence>
<organism evidence="1 2">
    <name type="scientific">Ferruginibacter yonginensis</name>
    <dbReference type="NCBI Taxonomy" id="1310416"/>
    <lineage>
        <taxon>Bacteria</taxon>
        <taxon>Pseudomonadati</taxon>
        <taxon>Bacteroidota</taxon>
        <taxon>Chitinophagia</taxon>
        <taxon>Chitinophagales</taxon>
        <taxon>Chitinophagaceae</taxon>
        <taxon>Ferruginibacter</taxon>
    </lineage>
</organism>
<dbReference type="Pfam" id="PF19147">
    <property type="entry name" value="DUF5829"/>
    <property type="match status" value="1"/>
</dbReference>
<evidence type="ECO:0000313" key="1">
    <source>
        <dbReference type="EMBL" id="MFC4262651.1"/>
    </source>
</evidence>
<dbReference type="RefSeq" id="WP_379708307.1">
    <property type="nucleotide sequence ID" value="NZ_JBHSCZ010000002.1"/>
</dbReference>
<protein>
    <submittedName>
        <fullName evidence="1">DUF5829 family protein</fullName>
    </submittedName>
</protein>
<name>A0ABV8QR16_9BACT</name>